<dbReference type="Proteomes" id="UP001596507">
    <property type="component" value="Unassembled WGS sequence"/>
</dbReference>
<gene>
    <name evidence="1" type="ORF">ACFQRL_13355</name>
</gene>
<dbReference type="EMBL" id="JBHTBE010000003">
    <property type="protein sequence ID" value="MFC7269945.1"/>
    <property type="molecule type" value="Genomic_DNA"/>
</dbReference>
<accession>A0ABW2HHE5</accession>
<proteinExistence type="predicted"/>
<evidence type="ECO:0000313" key="2">
    <source>
        <dbReference type="Proteomes" id="UP001596507"/>
    </source>
</evidence>
<reference evidence="2" key="1">
    <citation type="journal article" date="2019" name="Int. J. Syst. Evol. Microbiol.">
        <title>The Global Catalogue of Microorganisms (GCM) 10K type strain sequencing project: providing services to taxonomists for standard genome sequencing and annotation.</title>
        <authorList>
            <consortium name="The Broad Institute Genomics Platform"/>
            <consortium name="The Broad Institute Genome Sequencing Center for Infectious Disease"/>
            <person name="Wu L."/>
            <person name="Ma J."/>
        </authorList>
    </citation>
    <scope>NUCLEOTIDE SEQUENCE [LARGE SCALE GENOMIC DNA]</scope>
    <source>
        <strain evidence="2">CGMCC 1.15772</strain>
    </source>
</reference>
<protein>
    <recommendedName>
        <fullName evidence="3">Integrase</fullName>
    </recommendedName>
</protein>
<organism evidence="1 2">
    <name type="scientific">Microbacterium fluvii</name>
    <dbReference type="NCBI Taxonomy" id="415215"/>
    <lineage>
        <taxon>Bacteria</taxon>
        <taxon>Bacillati</taxon>
        <taxon>Actinomycetota</taxon>
        <taxon>Actinomycetes</taxon>
        <taxon>Micrococcales</taxon>
        <taxon>Microbacteriaceae</taxon>
        <taxon>Microbacterium</taxon>
    </lineage>
</organism>
<comment type="caution">
    <text evidence="1">The sequence shown here is derived from an EMBL/GenBank/DDBJ whole genome shotgun (WGS) entry which is preliminary data.</text>
</comment>
<name>A0ABW2HHE5_9MICO</name>
<sequence>MSALRQLESGKWCASVLLDSGHSVRREFSTLEAAVEWSAATENTRNNERRLRSSADARRSIDVALATLRRHANHGRLGGADLEALEYITLIAQNHPDEDAAGIRAE</sequence>
<keyword evidence="2" id="KW-1185">Reference proteome</keyword>
<evidence type="ECO:0000313" key="1">
    <source>
        <dbReference type="EMBL" id="MFC7269945.1"/>
    </source>
</evidence>
<evidence type="ECO:0008006" key="3">
    <source>
        <dbReference type="Google" id="ProtNLM"/>
    </source>
</evidence>
<dbReference type="RefSeq" id="WP_262874855.1">
    <property type="nucleotide sequence ID" value="NZ_BAABKW010000013.1"/>
</dbReference>